<dbReference type="InterPro" id="IPR011669">
    <property type="entry name" value="DgcN-like"/>
</dbReference>
<evidence type="ECO:0000259" key="1">
    <source>
        <dbReference type="Pfam" id="PF07755"/>
    </source>
</evidence>
<evidence type="ECO:0000313" key="3">
    <source>
        <dbReference type="EMBL" id="SNR55920.1"/>
    </source>
</evidence>
<sequence length="359" mass="37823">MEHERIVILAHEKFPGRAKTALGVMRYGDQEVKAVLDRDRAGERVNDHVGDVQDAPIVSSFEEAYEAADGDITALYIGIAPIGGGFEDSWRGDVIDAIEAGCDIVSGLHYFLSEDEEFATLAAEHDVELWDVREPHADLTVAGGASADVDADVVLTVGTDCSVGKMTASYEIVEAARAHGIDAAFIPTGQTGIMIEGWGNPIDRVISDFTAGAVEEMILEVGDDHDLLVVEGQGSIVHPAYSAVTCGILHGAMADGLVLCHETGREVVHGYESFDLPPLSEYIRLYETLAAPIHETSVVAGALNTRNVADDEDAVAAIEEYAETIGAPAADPVRDGADAIVEAIVDGLGGELGAGGTTR</sequence>
<dbReference type="PANTHER" id="PTHR40690:SF1">
    <property type="entry name" value="DUF1611 DOMAIN-CONTAINING PROTEIN"/>
    <property type="match status" value="1"/>
</dbReference>
<dbReference type="Proteomes" id="UP000198397">
    <property type="component" value="Unassembled WGS sequence"/>
</dbReference>
<dbReference type="SUPFAM" id="SSF52540">
    <property type="entry name" value="P-loop containing nucleoside triphosphate hydrolases"/>
    <property type="match status" value="1"/>
</dbReference>
<dbReference type="InterPro" id="IPR035086">
    <property type="entry name" value="DgcN-like_C"/>
</dbReference>
<evidence type="ECO:0000259" key="2">
    <source>
        <dbReference type="Pfam" id="PF17396"/>
    </source>
</evidence>
<evidence type="ECO:0000313" key="4">
    <source>
        <dbReference type="Proteomes" id="UP000198397"/>
    </source>
</evidence>
<dbReference type="PIRSF" id="PIRSF026760">
    <property type="entry name" value="UCP026760"/>
    <property type="match status" value="1"/>
</dbReference>
<feature type="domain" description="D-glutamate N-acetyltransferase-like N-terminal" evidence="2">
    <location>
        <begin position="39"/>
        <end position="135"/>
    </location>
</feature>
<dbReference type="InterPro" id="IPR027417">
    <property type="entry name" value="P-loop_NTPase"/>
</dbReference>
<dbReference type="OrthoDB" id="30617at2157"/>
<dbReference type="Gene3D" id="3.40.50.300">
    <property type="entry name" value="P-loop containing nucleotide triphosphate hydrolases"/>
    <property type="match status" value="1"/>
</dbReference>
<dbReference type="Gene3D" id="3.40.50.720">
    <property type="entry name" value="NAD(P)-binding Rossmann-like Domain"/>
    <property type="match status" value="1"/>
</dbReference>
<protein>
    <submittedName>
        <fullName evidence="3">Uncharacterized conserved protein, NAD-dependent epimerase/dehydratase family</fullName>
    </submittedName>
</protein>
<name>A0A238XB52_HALVU</name>
<accession>A0A238XB52</accession>
<dbReference type="AlphaFoldDB" id="A0A238XB52"/>
<proteinExistence type="predicted"/>
<organism evidence="3 4">
    <name type="scientific">Halorubrum vacuolatum</name>
    <name type="common">Natronobacterium vacuolatum</name>
    <dbReference type="NCBI Taxonomy" id="63740"/>
    <lineage>
        <taxon>Archaea</taxon>
        <taxon>Methanobacteriati</taxon>
        <taxon>Methanobacteriota</taxon>
        <taxon>Stenosarchaea group</taxon>
        <taxon>Halobacteria</taxon>
        <taxon>Halobacteriales</taxon>
        <taxon>Haloferacaceae</taxon>
        <taxon>Halorubrum</taxon>
    </lineage>
</organism>
<dbReference type="PANTHER" id="PTHR40690">
    <property type="entry name" value="GLL3100 PROTEIN"/>
    <property type="match status" value="1"/>
</dbReference>
<dbReference type="RefSeq" id="WP_089385449.1">
    <property type="nucleotide sequence ID" value="NZ_FZNQ01000015.1"/>
</dbReference>
<dbReference type="EMBL" id="FZNQ01000015">
    <property type="protein sequence ID" value="SNR55920.1"/>
    <property type="molecule type" value="Genomic_DNA"/>
</dbReference>
<dbReference type="Pfam" id="PF07755">
    <property type="entry name" value="DUF1611"/>
    <property type="match status" value="1"/>
</dbReference>
<keyword evidence="4" id="KW-1185">Reference proteome</keyword>
<dbReference type="InterPro" id="IPR035402">
    <property type="entry name" value="DgcN-like_N"/>
</dbReference>
<feature type="domain" description="D-glutamate N-acetyltransferase-like C-terminal" evidence="1">
    <location>
        <begin position="141"/>
        <end position="341"/>
    </location>
</feature>
<reference evidence="3 4" key="1">
    <citation type="submission" date="2017-06" db="EMBL/GenBank/DDBJ databases">
        <authorList>
            <person name="Kim H.J."/>
            <person name="Triplett B.A."/>
        </authorList>
    </citation>
    <scope>NUCLEOTIDE SEQUENCE [LARGE SCALE GENOMIC DNA]</scope>
    <source>
        <strain evidence="3 4">DSM 8800</strain>
    </source>
</reference>
<gene>
    <name evidence="3" type="ORF">SAMN06264855_11548</name>
</gene>
<dbReference type="Pfam" id="PF17396">
    <property type="entry name" value="DUF1611_N"/>
    <property type="match status" value="1"/>
</dbReference>